<comment type="caution">
    <text evidence="2">The sequence shown here is derived from an EMBL/GenBank/DDBJ whole genome shotgun (WGS) entry which is preliminary data.</text>
</comment>
<dbReference type="Proteomes" id="UP000494165">
    <property type="component" value="Unassembled WGS sequence"/>
</dbReference>
<keyword evidence="1" id="KW-0732">Signal</keyword>
<keyword evidence="3" id="KW-1185">Reference proteome</keyword>
<feature type="signal peptide" evidence="1">
    <location>
        <begin position="1"/>
        <end position="19"/>
    </location>
</feature>
<reference evidence="2 3" key="1">
    <citation type="submission" date="2020-04" db="EMBL/GenBank/DDBJ databases">
        <authorList>
            <person name="Alioto T."/>
            <person name="Alioto T."/>
            <person name="Gomez Garrido J."/>
        </authorList>
    </citation>
    <scope>NUCLEOTIDE SEQUENCE [LARGE SCALE GENOMIC DNA]</scope>
</reference>
<evidence type="ECO:0000313" key="3">
    <source>
        <dbReference type="Proteomes" id="UP000494165"/>
    </source>
</evidence>
<dbReference type="AlphaFoldDB" id="A0A8S1CMJ7"/>
<gene>
    <name evidence="2" type="ORF">CLODIP_2_CD04470</name>
</gene>
<protein>
    <submittedName>
        <fullName evidence="2">Uncharacterized protein</fullName>
    </submittedName>
</protein>
<feature type="chain" id="PRO_5035798910" evidence="1">
    <location>
        <begin position="20"/>
        <end position="86"/>
    </location>
</feature>
<dbReference type="EMBL" id="CADEPI010000054">
    <property type="protein sequence ID" value="CAB3370733.1"/>
    <property type="molecule type" value="Genomic_DNA"/>
</dbReference>
<evidence type="ECO:0000256" key="1">
    <source>
        <dbReference type="SAM" id="SignalP"/>
    </source>
</evidence>
<organism evidence="2 3">
    <name type="scientific">Cloeon dipterum</name>
    <dbReference type="NCBI Taxonomy" id="197152"/>
    <lineage>
        <taxon>Eukaryota</taxon>
        <taxon>Metazoa</taxon>
        <taxon>Ecdysozoa</taxon>
        <taxon>Arthropoda</taxon>
        <taxon>Hexapoda</taxon>
        <taxon>Insecta</taxon>
        <taxon>Pterygota</taxon>
        <taxon>Palaeoptera</taxon>
        <taxon>Ephemeroptera</taxon>
        <taxon>Pisciforma</taxon>
        <taxon>Baetidae</taxon>
        <taxon>Cloeon</taxon>
    </lineage>
</organism>
<name>A0A8S1CMJ7_9INSE</name>
<accession>A0A8S1CMJ7</accession>
<evidence type="ECO:0000313" key="2">
    <source>
        <dbReference type="EMBL" id="CAB3370733.1"/>
    </source>
</evidence>
<proteinExistence type="predicted"/>
<sequence length="86" mass="9536">MARVSAQLCYLLLIMSVLALSIESASIGYADPDVGANIQNKRLFGFVRKNKHLIWRAIVKGVKAIVVEINQGIKEKKQAEEYSSTT</sequence>